<feature type="region of interest" description="Disordered" evidence="1">
    <location>
        <begin position="1"/>
        <end position="20"/>
    </location>
</feature>
<dbReference type="PROSITE" id="PS51782">
    <property type="entry name" value="LYSM"/>
    <property type="match status" value="3"/>
</dbReference>
<dbReference type="Pfam" id="PF01476">
    <property type="entry name" value="LysM"/>
    <property type="match status" value="3"/>
</dbReference>
<dbReference type="Gene3D" id="3.10.350.10">
    <property type="entry name" value="LysM domain"/>
    <property type="match status" value="3"/>
</dbReference>
<dbReference type="CDD" id="cd00118">
    <property type="entry name" value="LysM"/>
    <property type="match status" value="3"/>
</dbReference>
<evidence type="ECO:0000256" key="2">
    <source>
        <dbReference type="SAM" id="Phobius"/>
    </source>
</evidence>
<dbReference type="SMART" id="SM00257">
    <property type="entry name" value="LysM"/>
    <property type="match status" value="3"/>
</dbReference>
<dbReference type="Proteomes" id="UP001057877">
    <property type="component" value="Chromosome"/>
</dbReference>
<feature type="domain" description="LysM" evidence="3">
    <location>
        <begin position="154"/>
        <end position="201"/>
    </location>
</feature>
<accession>A0ABY5SLG5</accession>
<feature type="region of interest" description="Disordered" evidence="1">
    <location>
        <begin position="49"/>
        <end position="148"/>
    </location>
</feature>
<feature type="compositionally biased region" description="Basic and acidic residues" evidence="1">
    <location>
        <begin position="115"/>
        <end position="126"/>
    </location>
</feature>
<dbReference type="RefSeq" id="WP_258389413.1">
    <property type="nucleotide sequence ID" value="NZ_CP091430.1"/>
</dbReference>
<keyword evidence="2" id="KW-1133">Transmembrane helix</keyword>
<feature type="compositionally biased region" description="Acidic residues" evidence="1">
    <location>
        <begin position="99"/>
        <end position="110"/>
    </location>
</feature>
<dbReference type="PANTHER" id="PTHR33734">
    <property type="entry name" value="LYSM DOMAIN-CONTAINING GPI-ANCHORED PROTEIN 2"/>
    <property type="match status" value="1"/>
</dbReference>
<evidence type="ECO:0000313" key="5">
    <source>
        <dbReference type="Proteomes" id="UP001057877"/>
    </source>
</evidence>
<evidence type="ECO:0000256" key="1">
    <source>
        <dbReference type="SAM" id="MobiDB-lite"/>
    </source>
</evidence>
<dbReference type="PANTHER" id="PTHR33734:SF22">
    <property type="entry name" value="MEMBRANE-BOUND LYTIC MUREIN TRANSGLYCOSYLASE D"/>
    <property type="match status" value="1"/>
</dbReference>
<organism evidence="4 5">
    <name type="scientific">Paenibacillus spongiae</name>
    <dbReference type="NCBI Taxonomy" id="2909671"/>
    <lineage>
        <taxon>Bacteria</taxon>
        <taxon>Bacillati</taxon>
        <taxon>Bacillota</taxon>
        <taxon>Bacilli</taxon>
        <taxon>Bacillales</taxon>
        <taxon>Paenibacillaceae</taxon>
        <taxon>Paenibacillus</taxon>
    </lineage>
</organism>
<keyword evidence="5" id="KW-1185">Reference proteome</keyword>
<proteinExistence type="predicted"/>
<name>A0ABY5SLG5_9BACL</name>
<dbReference type="SUPFAM" id="SSF54106">
    <property type="entry name" value="LysM domain"/>
    <property type="match status" value="3"/>
</dbReference>
<feature type="compositionally biased region" description="Polar residues" evidence="1">
    <location>
        <begin position="1"/>
        <end position="13"/>
    </location>
</feature>
<feature type="compositionally biased region" description="Polar residues" evidence="1">
    <location>
        <begin position="138"/>
        <end position="148"/>
    </location>
</feature>
<feature type="domain" description="LysM" evidence="3">
    <location>
        <begin position="228"/>
        <end position="275"/>
    </location>
</feature>
<protein>
    <submittedName>
        <fullName evidence="4">LysM peptidoglycan-binding domain-containing protein</fullName>
    </submittedName>
</protein>
<feature type="region of interest" description="Disordered" evidence="1">
    <location>
        <begin position="279"/>
        <end position="300"/>
    </location>
</feature>
<dbReference type="InterPro" id="IPR018392">
    <property type="entry name" value="LysM"/>
</dbReference>
<evidence type="ECO:0000313" key="4">
    <source>
        <dbReference type="EMBL" id="UVI33360.1"/>
    </source>
</evidence>
<feature type="domain" description="LysM" evidence="3">
    <location>
        <begin position="294"/>
        <end position="341"/>
    </location>
</feature>
<evidence type="ECO:0000259" key="3">
    <source>
        <dbReference type="PROSITE" id="PS51782"/>
    </source>
</evidence>
<dbReference type="InterPro" id="IPR036779">
    <property type="entry name" value="LysM_dom_sf"/>
</dbReference>
<dbReference type="EMBL" id="CP091430">
    <property type="protein sequence ID" value="UVI33360.1"/>
    <property type="molecule type" value="Genomic_DNA"/>
</dbReference>
<keyword evidence="2" id="KW-0472">Membrane</keyword>
<sequence length="347" mass="37739">MNKDSTGSVTPTRASRKRKNKTAYKIILASATFLLIICGVVYSIYETQSRSGQKQSAEENIPTGEETVENDESLNGDPTGDEQAGSSEASEKTPMPDELTYENEEPEEISPEAVPVKEADQDRGQERTIVPNKGSDGNKASASVTSGQTTKLPTTYKVQKGDTLSTISMKFYNSKKYVALLAEHNQIVFINDMNVGDTIKIPALSSVAGSKPKKQQDDMGDAKITLPVTYMVRAGDTLYRIAMQFYHSGDYAELIAEHNKLGEKEELKAGSHLIIPALPTNQAGSKNSTDKAGTRHTVRKGETLSSISRKYFGDSSYAKSIAKYNQLADNDDVKVGDVLKIPPVSTP</sequence>
<gene>
    <name evidence="4" type="ORF">L1F29_16620</name>
</gene>
<keyword evidence="2" id="KW-0812">Transmembrane</keyword>
<feature type="transmembrane region" description="Helical" evidence="2">
    <location>
        <begin position="23"/>
        <end position="45"/>
    </location>
</feature>
<reference evidence="4" key="1">
    <citation type="submission" date="2022-01" db="EMBL/GenBank/DDBJ databases">
        <title>Paenibacillus spongiae sp. nov., isolated from marine sponge.</title>
        <authorList>
            <person name="Li Z."/>
            <person name="Zhang M."/>
        </authorList>
    </citation>
    <scope>NUCLEOTIDE SEQUENCE</scope>
    <source>
        <strain evidence="4">PHS-Z3</strain>
    </source>
</reference>